<evidence type="ECO:0000313" key="2">
    <source>
        <dbReference type="EMBL" id="QTA87106.1"/>
    </source>
</evidence>
<keyword evidence="3" id="KW-1185">Reference proteome</keyword>
<sequence length="126" mass="14136">MFIFSLLFLFDEVHHLSCQNQIRSADRKVFGLSRGGHGETGEKPHMHQAKTAGRGLQPRPKRLFSGVGKYFGRGCKPRPADRAVTGRTRRDRGETRLFSAGESAPSRKKSRVSLPHRAQSENFSIC</sequence>
<evidence type="ECO:0000256" key="1">
    <source>
        <dbReference type="SAM" id="MobiDB-lite"/>
    </source>
</evidence>
<feature type="region of interest" description="Disordered" evidence="1">
    <location>
        <begin position="33"/>
        <end position="60"/>
    </location>
</feature>
<proteinExistence type="predicted"/>
<feature type="compositionally biased region" description="Basic and acidic residues" evidence="1">
    <location>
        <begin position="36"/>
        <end position="45"/>
    </location>
</feature>
<dbReference type="EMBL" id="CP061800">
    <property type="protein sequence ID" value="QTA87106.1"/>
    <property type="molecule type" value="Genomic_DNA"/>
</dbReference>
<organism evidence="2 3">
    <name type="scientific">Desulfonema magnum</name>
    <dbReference type="NCBI Taxonomy" id="45655"/>
    <lineage>
        <taxon>Bacteria</taxon>
        <taxon>Pseudomonadati</taxon>
        <taxon>Thermodesulfobacteriota</taxon>
        <taxon>Desulfobacteria</taxon>
        <taxon>Desulfobacterales</taxon>
        <taxon>Desulfococcaceae</taxon>
        <taxon>Desulfonema</taxon>
    </lineage>
</organism>
<reference evidence="2" key="1">
    <citation type="journal article" date="2021" name="Microb. Physiol.">
        <title>Proteogenomic Insights into the Physiology of Marine, Sulfate-Reducing, Filamentous Desulfonema limicola and Desulfonema magnum.</title>
        <authorList>
            <person name="Schnaars V."/>
            <person name="Wohlbrand L."/>
            <person name="Scheve S."/>
            <person name="Hinrichs C."/>
            <person name="Reinhardt R."/>
            <person name="Rabus R."/>
        </authorList>
    </citation>
    <scope>NUCLEOTIDE SEQUENCE</scope>
    <source>
        <strain evidence="2">4be13</strain>
    </source>
</reference>
<protein>
    <submittedName>
        <fullName evidence="2">Uncharacterized protein</fullName>
    </submittedName>
</protein>
<dbReference type="KEGG" id="dmm:dnm_031340"/>
<accession>A0A975BKD2</accession>
<evidence type="ECO:0000313" key="3">
    <source>
        <dbReference type="Proteomes" id="UP000663722"/>
    </source>
</evidence>
<dbReference type="AlphaFoldDB" id="A0A975BKD2"/>
<name>A0A975BKD2_9BACT</name>
<feature type="region of interest" description="Disordered" evidence="1">
    <location>
        <begin position="75"/>
        <end position="126"/>
    </location>
</feature>
<dbReference type="Proteomes" id="UP000663722">
    <property type="component" value="Chromosome"/>
</dbReference>
<gene>
    <name evidence="2" type="ORF">dnm_031340</name>
</gene>